<accession>A0ABV6EHD9</accession>
<organism evidence="2 3">
    <name type="scientific">Serratia aquatilis</name>
    <dbReference type="NCBI Taxonomy" id="1737515"/>
    <lineage>
        <taxon>Bacteria</taxon>
        <taxon>Pseudomonadati</taxon>
        <taxon>Pseudomonadota</taxon>
        <taxon>Gammaproteobacteria</taxon>
        <taxon>Enterobacterales</taxon>
        <taxon>Yersiniaceae</taxon>
        <taxon>Serratia</taxon>
    </lineage>
</organism>
<comment type="caution">
    <text evidence="2">The sequence shown here is derived from an EMBL/GenBank/DDBJ whole genome shotgun (WGS) entry which is preliminary data.</text>
</comment>
<dbReference type="InterPro" id="IPR000259">
    <property type="entry name" value="Adhesion_dom_fimbrial"/>
</dbReference>
<dbReference type="SUPFAM" id="SSF49401">
    <property type="entry name" value="Bacterial adhesins"/>
    <property type="match status" value="1"/>
</dbReference>
<dbReference type="Pfam" id="PF00419">
    <property type="entry name" value="Fimbrial"/>
    <property type="match status" value="1"/>
</dbReference>
<dbReference type="InterPro" id="IPR050263">
    <property type="entry name" value="Bact_Fimbrial_Adh_Pro"/>
</dbReference>
<gene>
    <name evidence="2" type="ORF">ACFFJ3_17820</name>
</gene>
<protein>
    <submittedName>
        <fullName evidence="2">Fimbrial protein</fullName>
    </submittedName>
</protein>
<dbReference type="RefSeq" id="WP_380677828.1">
    <property type="nucleotide sequence ID" value="NZ_CP173186.1"/>
</dbReference>
<dbReference type="InterPro" id="IPR036937">
    <property type="entry name" value="Adhesion_dom_fimbrial_sf"/>
</dbReference>
<dbReference type="Proteomes" id="UP001589792">
    <property type="component" value="Unassembled WGS sequence"/>
</dbReference>
<proteinExistence type="predicted"/>
<dbReference type="Gene3D" id="2.60.40.1090">
    <property type="entry name" value="Fimbrial-type adhesion domain"/>
    <property type="match status" value="1"/>
</dbReference>
<feature type="domain" description="Fimbrial-type adhesion" evidence="1">
    <location>
        <begin position="29"/>
        <end position="176"/>
    </location>
</feature>
<evidence type="ECO:0000259" key="1">
    <source>
        <dbReference type="Pfam" id="PF00419"/>
    </source>
</evidence>
<dbReference type="EMBL" id="JBHLXG010000018">
    <property type="protein sequence ID" value="MFC0228330.1"/>
    <property type="molecule type" value="Genomic_DNA"/>
</dbReference>
<name>A0ABV6EHD9_9GAMM</name>
<reference evidence="2 3" key="1">
    <citation type="submission" date="2024-09" db="EMBL/GenBank/DDBJ databases">
        <authorList>
            <person name="Sun Q."/>
            <person name="Mori K."/>
        </authorList>
    </citation>
    <scope>NUCLEOTIDE SEQUENCE [LARGE SCALE GENOMIC DNA]</scope>
    <source>
        <strain evidence="2 3">CCM 8626</strain>
    </source>
</reference>
<dbReference type="InterPro" id="IPR008966">
    <property type="entry name" value="Adhesion_dom_sf"/>
</dbReference>
<dbReference type="PANTHER" id="PTHR33420">
    <property type="entry name" value="FIMBRIAL SUBUNIT ELFA-RELATED"/>
    <property type="match status" value="1"/>
</dbReference>
<evidence type="ECO:0000313" key="3">
    <source>
        <dbReference type="Proteomes" id="UP001589792"/>
    </source>
</evidence>
<dbReference type="PANTHER" id="PTHR33420:SF9">
    <property type="entry name" value="MINOR FIMBRIAL SUBUNIT"/>
    <property type="match status" value="1"/>
</dbReference>
<keyword evidence="3" id="KW-1185">Reference proteome</keyword>
<evidence type="ECO:0000313" key="2">
    <source>
        <dbReference type="EMBL" id="MFC0228330.1"/>
    </source>
</evidence>
<sequence length="177" mass="18883">MIRFSTLRLAVIVVLGGLSGLSHAVDNVRFKGALVAEPCTLRVADENITVDFGSIVEKYLYLNGRTLGEPLILHLDDCDISLGNMVKLTFSGIENSKLNGLLAISGASQTQGIAIGIETLRGDLVSLNTGRYNQGLIAGNNTLSLRAYVQGEPDAISQKSIHPGSFTASATFLLEYE</sequence>